<accession>A0ACB7RKR5</accession>
<name>A0ACB7RKR5_HYAAI</name>
<organism evidence="1 2">
    <name type="scientific">Hyalomma asiaticum</name>
    <name type="common">Tick</name>
    <dbReference type="NCBI Taxonomy" id="266040"/>
    <lineage>
        <taxon>Eukaryota</taxon>
        <taxon>Metazoa</taxon>
        <taxon>Ecdysozoa</taxon>
        <taxon>Arthropoda</taxon>
        <taxon>Chelicerata</taxon>
        <taxon>Arachnida</taxon>
        <taxon>Acari</taxon>
        <taxon>Parasitiformes</taxon>
        <taxon>Ixodida</taxon>
        <taxon>Ixodoidea</taxon>
        <taxon>Ixodidae</taxon>
        <taxon>Hyalomminae</taxon>
        <taxon>Hyalomma</taxon>
    </lineage>
</organism>
<dbReference type="EMBL" id="CM023489">
    <property type="protein sequence ID" value="KAH6922980.1"/>
    <property type="molecule type" value="Genomic_DNA"/>
</dbReference>
<protein>
    <submittedName>
        <fullName evidence="1">Uncharacterized protein</fullName>
    </submittedName>
</protein>
<sequence>MSEEATSEFQCKDAEVNDLFKKGLESSDDFYSPFCVKSQCPQRGSALEYRECSEKDAAVLRRMLTTGPPVRKLCIWEMSLKAFKIAFENLEGCSSLKELHLFDVDCEERDFSVNLSGVFCSLQTLELHCSHIKTAFARDIATFLRENKTLREFALWYSCGDDEGAVALAEALKVNDTLRKFTLAQLKLSSETLISFAKMLATNKTLECVDLFDCCSVEAAKVSALAEEDLYKDVFKRLRIVWTEQLLPLLTGLIRRKAFWPEISVSVTSSVDQEVLREFFDAVAADTTATMLHFLPDDDAFDALADGIATVAKRTTSLKVIQNLMHVKQGNEHQLVKVLDALKENRSVTSFYMYSEVLTPELATSLSELLAVNDTLNEIGVCEYWGITADDVATILRGLRNNYAVTMLMVSWDPDDDVEGVLEMQELVKRNVRLHMKAAEFVCAGGSGENDADGADALKKVHSSAKLVERVQTLTGKPSDAALDMIQAALTRVSA</sequence>
<reference evidence="1" key="1">
    <citation type="submission" date="2020-05" db="EMBL/GenBank/DDBJ databases">
        <title>Large-scale comparative analyses of tick genomes elucidate their genetic diversity and vector capacities.</title>
        <authorList>
            <person name="Jia N."/>
            <person name="Wang J."/>
            <person name="Shi W."/>
            <person name="Du L."/>
            <person name="Sun Y."/>
            <person name="Zhan W."/>
            <person name="Jiang J."/>
            <person name="Wang Q."/>
            <person name="Zhang B."/>
            <person name="Ji P."/>
            <person name="Sakyi L.B."/>
            <person name="Cui X."/>
            <person name="Yuan T."/>
            <person name="Jiang B."/>
            <person name="Yang W."/>
            <person name="Lam T.T.-Y."/>
            <person name="Chang Q."/>
            <person name="Ding S."/>
            <person name="Wang X."/>
            <person name="Zhu J."/>
            <person name="Ruan X."/>
            <person name="Zhao L."/>
            <person name="Wei J."/>
            <person name="Que T."/>
            <person name="Du C."/>
            <person name="Cheng J."/>
            <person name="Dai P."/>
            <person name="Han X."/>
            <person name="Huang E."/>
            <person name="Gao Y."/>
            <person name="Liu J."/>
            <person name="Shao H."/>
            <person name="Ye R."/>
            <person name="Li L."/>
            <person name="Wei W."/>
            <person name="Wang X."/>
            <person name="Wang C."/>
            <person name="Yang T."/>
            <person name="Huo Q."/>
            <person name="Li W."/>
            <person name="Guo W."/>
            <person name="Chen H."/>
            <person name="Zhou L."/>
            <person name="Ni X."/>
            <person name="Tian J."/>
            <person name="Zhou Y."/>
            <person name="Sheng Y."/>
            <person name="Liu T."/>
            <person name="Pan Y."/>
            <person name="Xia L."/>
            <person name="Li J."/>
            <person name="Zhao F."/>
            <person name="Cao W."/>
        </authorList>
    </citation>
    <scope>NUCLEOTIDE SEQUENCE</scope>
    <source>
        <strain evidence="1">Hyas-2018</strain>
    </source>
</reference>
<dbReference type="Proteomes" id="UP000821845">
    <property type="component" value="Chromosome 9"/>
</dbReference>
<keyword evidence="2" id="KW-1185">Reference proteome</keyword>
<evidence type="ECO:0000313" key="2">
    <source>
        <dbReference type="Proteomes" id="UP000821845"/>
    </source>
</evidence>
<gene>
    <name evidence="1" type="ORF">HPB50_020405</name>
</gene>
<proteinExistence type="predicted"/>
<comment type="caution">
    <text evidence="1">The sequence shown here is derived from an EMBL/GenBank/DDBJ whole genome shotgun (WGS) entry which is preliminary data.</text>
</comment>
<evidence type="ECO:0000313" key="1">
    <source>
        <dbReference type="EMBL" id="KAH6922980.1"/>
    </source>
</evidence>